<dbReference type="SUPFAM" id="SSF52540">
    <property type="entry name" value="P-loop containing nucleoside triphosphate hydrolases"/>
    <property type="match status" value="1"/>
</dbReference>
<evidence type="ECO:0000313" key="7">
    <source>
        <dbReference type="EnsemblMetazoa" id="CJA10091.1"/>
    </source>
</evidence>
<keyword evidence="4" id="KW-0342">GTP-binding</keyword>
<organism evidence="7 8">
    <name type="scientific">Caenorhabditis japonica</name>
    <dbReference type="NCBI Taxonomy" id="281687"/>
    <lineage>
        <taxon>Eukaryota</taxon>
        <taxon>Metazoa</taxon>
        <taxon>Ecdysozoa</taxon>
        <taxon>Nematoda</taxon>
        <taxon>Chromadorea</taxon>
        <taxon>Rhabditida</taxon>
        <taxon>Rhabditina</taxon>
        <taxon>Rhabditomorpha</taxon>
        <taxon>Rhabditoidea</taxon>
        <taxon>Rhabditidae</taxon>
        <taxon>Peloderinae</taxon>
        <taxon>Caenorhabditis</taxon>
    </lineage>
</organism>
<dbReference type="InterPro" id="IPR027806">
    <property type="entry name" value="HARBI1_dom"/>
</dbReference>
<sequence length="480" mass="54581">MSNGGKRPPEDDSKLPYYKLVVIGDGGVGKSSLTIQFFQKQFVDYYDPTIEDQYIQHCEIDGNWVIMDGRSQNALARDLGVSQPTVSRIVTQIIHDLSQCAPDFIKMPETRYELESLEQKFYNLTDMNGAQRRIPCFALLDGKHFAVEHPPHSGSLNANYKGFFSFNSLMLCDSDLRVMYCQISELGVNSDAQLFRDGPLQRSILDDLVRMAGFRMLPDHRTLMPPFLLADNGFALTHSTMQPYRQNSLTLENYEFNKMISAVRVRVENLFGVLTSKFRILRRDMNLDPSTSRALVVALCVIHNIQLGPLQLLDVDSTAPMMANPYDSPEDQRTALKLLDTAGQEEFSAMREQYIRGGRGFLLVFSVTERRSFEEAHKLYNQVLRVKDRSEYPVLLVANKVDLVNQRVVSEEEGRKLAAQLKLMYIETSAKEPPINVDAAFHELVRIVKSFPCDEEESKTSMTNMSRAKKRKDKGKCSVS</sequence>
<keyword evidence="8" id="KW-1185">Reference proteome</keyword>
<protein>
    <submittedName>
        <fullName evidence="7">DDE Tnp4 domain-containing protein</fullName>
    </submittedName>
</protein>
<reference evidence="8" key="1">
    <citation type="submission" date="2010-08" db="EMBL/GenBank/DDBJ databases">
        <authorList>
            <consortium name="Caenorhabditis japonica Sequencing Consortium"/>
            <person name="Wilson R.K."/>
        </authorList>
    </citation>
    <scope>NUCLEOTIDE SEQUENCE [LARGE SCALE GENOMIC DNA]</scope>
    <source>
        <strain evidence="8">DF5081</strain>
    </source>
</reference>
<accession>A0A8R1HS33</accession>
<feature type="domain" description="DDE Tnp4" evidence="6">
    <location>
        <begin position="140"/>
        <end position="304"/>
    </location>
</feature>
<dbReference type="PROSITE" id="PS51419">
    <property type="entry name" value="RAB"/>
    <property type="match status" value="1"/>
</dbReference>
<name>A0A8R1HS33_CAEJA</name>
<dbReference type="SMART" id="SM00175">
    <property type="entry name" value="RAB"/>
    <property type="match status" value="1"/>
</dbReference>
<evidence type="ECO:0000256" key="2">
    <source>
        <dbReference type="ARBA" id="ARBA00022723"/>
    </source>
</evidence>
<reference evidence="7" key="2">
    <citation type="submission" date="2022-06" db="UniProtKB">
        <authorList>
            <consortium name="EnsemblMetazoa"/>
        </authorList>
    </citation>
    <scope>IDENTIFICATION</scope>
    <source>
        <strain evidence="7">DF5081</strain>
    </source>
</reference>
<dbReference type="NCBIfam" id="TIGR00231">
    <property type="entry name" value="small_GTP"/>
    <property type="match status" value="1"/>
</dbReference>
<evidence type="ECO:0000256" key="3">
    <source>
        <dbReference type="ARBA" id="ARBA00022741"/>
    </source>
</evidence>
<dbReference type="GO" id="GO:0016020">
    <property type="term" value="C:membrane"/>
    <property type="evidence" value="ECO:0007669"/>
    <property type="project" value="InterPro"/>
</dbReference>
<dbReference type="InterPro" id="IPR005225">
    <property type="entry name" value="Small_GTP-bd"/>
</dbReference>
<dbReference type="Pfam" id="PF00071">
    <property type="entry name" value="Ras"/>
    <property type="match status" value="2"/>
</dbReference>
<dbReference type="PANTHER" id="PTHR24070">
    <property type="entry name" value="RAS, DI-RAS, AND RHEB FAMILY MEMBERS OF SMALL GTPASE SUPERFAMILY"/>
    <property type="match status" value="1"/>
</dbReference>
<dbReference type="InterPro" id="IPR020849">
    <property type="entry name" value="Small_GTPase_Ras-type"/>
</dbReference>
<dbReference type="Pfam" id="PF13359">
    <property type="entry name" value="DDE_Tnp_4"/>
    <property type="match status" value="1"/>
</dbReference>
<dbReference type="PROSITE" id="PS51421">
    <property type="entry name" value="RAS"/>
    <property type="match status" value="1"/>
</dbReference>
<evidence type="ECO:0000256" key="4">
    <source>
        <dbReference type="ARBA" id="ARBA00023134"/>
    </source>
</evidence>
<evidence type="ECO:0000313" key="8">
    <source>
        <dbReference type="Proteomes" id="UP000005237"/>
    </source>
</evidence>
<keyword evidence="3" id="KW-0547">Nucleotide-binding</keyword>
<dbReference type="GO" id="GO:0005525">
    <property type="term" value="F:GTP binding"/>
    <property type="evidence" value="ECO:0007669"/>
    <property type="project" value="UniProtKB-KW"/>
</dbReference>
<dbReference type="AlphaFoldDB" id="A0A8R1HS33"/>
<evidence type="ECO:0000256" key="5">
    <source>
        <dbReference type="SAM" id="MobiDB-lite"/>
    </source>
</evidence>
<dbReference type="Proteomes" id="UP000005237">
    <property type="component" value="Unassembled WGS sequence"/>
</dbReference>
<evidence type="ECO:0000259" key="6">
    <source>
        <dbReference type="Pfam" id="PF13359"/>
    </source>
</evidence>
<comment type="cofactor">
    <cofactor evidence="1">
        <name>a divalent metal cation</name>
        <dbReference type="ChEBI" id="CHEBI:60240"/>
    </cofactor>
</comment>
<dbReference type="Gene3D" id="3.40.50.300">
    <property type="entry name" value="P-loop containing nucleotide triphosphate hydrolases"/>
    <property type="match status" value="2"/>
</dbReference>
<dbReference type="InterPro" id="IPR027417">
    <property type="entry name" value="P-loop_NTPase"/>
</dbReference>
<dbReference type="GO" id="GO:0007165">
    <property type="term" value="P:signal transduction"/>
    <property type="evidence" value="ECO:0007669"/>
    <property type="project" value="InterPro"/>
</dbReference>
<dbReference type="PRINTS" id="PR00449">
    <property type="entry name" value="RASTRNSFRMNG"/>
</dbReference>
<dbReference type="SMART" id="SM00173">
    <property type="entry name" value="RAS"/>
    <property type="match status" value="2"/>
</dbReference>
<dbReference type="EnsemblMetazoa" id="CJA10091.1">
    <property type="protein sequence ID" value="CJA10091.1"/>
    <property type="gene ID" value="WBGene00129295"/>
</dbReference>
<evidence type="ECO:0000256" key="1">
    <source>
        <dbReference type="ARBA" id="ARBA00001968"/>
    </source>
</evidence>
<proteinExistence type="predicted"/>
<dbReference type="SMART" id="SM00174">
    <property type="entry name" value="RHO"/>
    <property type="match status" value="1"/>
</dbReference>
<keyword evidence="2" id="KW-0479">Metal-binding</keyword>
<dbReference type="GO" id="GO:0003924">
    <property type="term" value="F:GTPase activity"/>
    <property type="evidence" value="ECO:0007669"/>
    <property type="project" value="InterPro"/>
</dbReference>
<dbReference type="GO" id="GO:0046872">
    <property type="term" value="F:metal ion binding"/>
    <property type="evidence" value="ECO:0007669"/>
    <property type="project" value="UniProtKB-KW"/>
</dbReference>
<feature type="region of interest" description="Disordered" evidence="5">
    <location>
        <begin position="456"/>
        <end position="480"/>
    </location>
</feature>
<dbReference type="InterPro" id="IPR001806">
    <property type="entry name" value="Small_GTPase"/>
</dbReference>